<comment type="caution">
    <text evidence="1">The sequence shown here is derived from an EMBL/GenBank/DDBJ whole genome shotgun (WGS) entry which is preliminary data.</text>
</comment>
<dbReference type="AlphaFoldDB" id="A0A3D9B3F9"/>
<evidence type="ECO:0008006" key="3">
    <source>
        <dbReference type="Google" id="ProtNLM"/>
    </source>
</evidence>
<gene>
    <name evidence="1" type="ORF">DRF68_12615</name>
</gene>
<proteinExistence type="predicted"/>
<organism evidence="1 2">
    <name type="scientific">Candidatus Chryseobacterium massiliense</name>
    <dbReference type="NCBI Taxonomy" id="204089"/>
    <lineage>
        <taxon>Bacteria</taxon>
        <taxon>Pseudomonadati</taxon>
        <taxon>Bacteroidota</taxon>
        <taxon>Flavobacteriia</taxon>
        <taxon>Flavobacteriales</taxon>
        <taxon>Weeksellaceae</taxon>
        <taxon>Chryseobacterium group</taxon>
        <taxon>Chryseobacterium</taxon>
    </lineage>
</organism>
<sequence length="319" mass="36956">MTLAMCCEVDFFPLTEKPFKLNRVSNIEIEKSWKMLTSTAEITIARNIRDFDCKIVNEIFKRDSKCTIKLGYDNCLYEEFTGYISQVSADFPIKIRLEDEMRILRRIPVNFSAKSAGLKEFISKYIKNYPIDIDADIQLGAVRFSKTTMGEVFDKLQKDMSIYSFIRNGKLTIAKPYSDVNKAHNFDLERNCVDNSLNYLSKEERLIKIVGKSIFGKGKKLEFEFGDDDPKETINWTFTYRDKKDLEAAVKKMYNDRKKDGFDGSFTTFGLDSVNHGEKVNLTSTLYPDRAGTYYVDRVQKSFSKDGYRQNIELGQRAM</sequence>
<reference evidence="1 2" key="1">
    <citation type="journal article" date="2004" name="Emerg. Infect. Dis.">
        <title>Amoebae-resisting bacteria isolated from human nasal swabs by amoebal coculture.</title>
        <authorList>
            <person name="Greub G."/>
            <person name="La Scola B."/>
            <person name="Raoult D."/>
        </authorList>
    </citation>
    <scope>NUCLEOTIDE SEQUENCE [LARGE SCALE GENOMIC DNA]</scope>
    <source>
        <strain evidence="1 2">CCUG 51329</strain>
    </source>
</reference>
<evidence type="ECO:0000313" key="1">
    <source>
        <dbReference type="EMBL" id="REC47878.1"/>
    </source>
</evidence>
<keyword evidence="2" id="KW-1185">Reference proteome</keyword>
<dbReference type="RefSeq" id="WP_116098943.1">
    <property type="nucleotide sequence ID" value="NZ_QNVU01000024.1"/>
</dbReference>
<dbReference type="SUPFAM" id="SSF69279">
    <property type="entry name" value="Phage tail proteins"/>
    <property type="match status" value="1"/>
</dbReference>
<evidence type="ECO:0000313" key="2">
    <source>
        <dbReference type="Proteomes" id="UP000256924"/>
    </source>
</evidence>
<dbReference type="EMBL" id="QNVU01000024">
    <property type="protein sequence ID" value="REC47878.1"/>
    <property type="molecule type" value="Genomic_DNA"/>
</dbReference>
<protein>
    <recommendedName>
        <fullName evidence="3">Phage late control D family protein</fullName>
    </recommendedName>
</protein>
<dbReference type="Proteomes" id="UP000256924">
    <property type="component" value="Unassembled WGS sequence"/>
</dbReference>
<name>A0A3D9B3F9_9FLAO</name>
<accession>A0A3D9B3F9</accession>